<reference evidence="3 4" key="1">
    <citation type="journal article" date="2013" name="Proc. Natl. Acad. Sci. U.S.A.">
        <title>Genome of an arbuscular mycorrhizal fungus provides insight into the oldest plant symbiosis.</title>
        <authorList>
            <person name="Tisserant E."/>
            <person name="Malbreil M."/>
            <person name="Kuo A."/>
            <person name="Kohler A."/>
            <person name="Symeonidi A."/>
            <person name="Balestrini R."/>
            <person name="Charron P."/>
            <person name="Duensing N."/>
            <person name="Frei Dit Frey N."/>
            <person name="Gianinazzi-Pearson V."/>
            <person name="Gilbert L.B."/>
            <person name="Handa Y."/>
            <person name="Herr J.R."/>
            <person name="Hijri M."/>
            <person name="Koul R."/>
            <person name="Kawaguchi M."/>
            <person name="Krajinski F."/>
            <person name="Lammers P.J."/>
            <person name="Masclaux F.G."/>
            <person name="Murat C."/>
            <person name="Morin E."/>
            <person name="Ndikumana S."/>
            <person name="Pagni M."/>
            <person name="Petitpierre D."/>
            <person name="Requena N."/>
            <person name="Rosikiewicz P."/>
            <person name="Riley R."/>
            <person name="Saito K."/>
            <person name="San Clemente H."/>
            <person name="Shapiro H."/>
            <person name="van Tuinen D."/>
            <person name="Becard G."/>
            <person name="Bonfante P."/>
            <person name="Paszkowski U."/>
            <person name="Shachar-Hill Y.Y."/>
            <person name="Tuskan G.A."/>
            <person name="Young P.W."/>
            <person name="Sanders I.R."/>
            <person name="Henrissat B."/>
            <person name="Rensing S.A."/>
            <person name="Grigoriev I.V."/>
            <person name="Corradi N."/>
            <person name="Roux C."/>
            <person name="Martin F."/>
        </authorList>
    </citation>
    <scope>NUCLEOTIDE SEQUENCE [LARGE SCALE GENOMIC DNA]</scope>
    <source>
        <strain evidence="3 4">DAOM 197198</strain>
    </source>
</reference>
<dbReference type="SUPFAM" id="SSF63829">
    <property type="entry name" value="Calcium-dependent phosphotriesterase"/>
    <property type="match status" value="1"/>
</dbReference>
<evidence type="ECO:0000256" key="1">
    <source>
        <dbReference type="ARBA" id="ARBA00022801"/>
    </source>
</evidence>
<dbReference type="Proteomes" id="UP000018888">
    <property type="component" value="Unassembled WGS sequence"/>
</dbReference>
<reference evidence="3 4" key="2">
    <citation type="journal article" date="2018" name="New Phytol.">
        <title>High intraspecific genome diversity in the model arbuscular mycorrhizal symbiont Rhizophagus irregularis.</title>
        <authorList>
            <person name="Chen E.C.H."/>
            <person name="Morin E."/>
            <person name="Beaudet D."/>
            <person name="Noel J."/>
            <person name="Yildirir G."/>
            <person name="Ndikumana S."/>
            <person name="Charron P."/>
            <person name="St-Onge C."/>
            <person name="Giorgi J."/>
            <person name="Kruger M."/>
            <person name="Marton T."/>
            <person name="Ropars J."/>
            <person name="Grigoriev I.V."/>
            <person name="Hainaut M."/>
            <person name="Henrissat B."/>
            <person name="Roux C."/>
            <person name="Martin F."/>
            <person name="Corradi N."/>
        </authorList>
    </citation>
    <scope>NUCLEOTIDE SEQUENCE [LARGE SCALE GENOMIC DNA]</scope>
    <source>
        <strain evidence="3 4">DAOM 197198</strain>
    </source>
</reference>
<gene>
    <name evidence="3" type="ORF">GLOIN_2v1561387</name>
</gene>
<dbReference type="Gene3D" id="2.120.10.30">
    <property type="entry name" value="TolB, C-terminal domain"/>
    <property type="match status" value="1"/>
</dbReference>
<protein>
    <submittedName>
        <fullName evidence="3">Gluconolaconase</fullName>
    </submittedName>
</protein>
<dbReference type="InterPro" id="IPR011042">
    <property type="entry name" value="6-blade_b-propeller_TolB-like"/>
</dbReference>
<dbReference type="InterPro" id="IPR051262">
    <property type="entry name" value="SMP-30/CGR1_Lactonase"/>
</dbReference>
<dbReference type="Pfam" id="PF08450">
    <property type="entry name" value="SGL"/>
    <property type="match status" value="1"/>
</dbReference>
<dbReference type="InterPro" id="IPR013658">
    <property type="entry name" value="SGL"/>
</dbReference>
<dbReference type="VEuPathDB" id="FungiDB:RhiirFUN_010877"/>
<evidence type="ECO:0000259" key="2">
    <source>
        <dbReference type="Pfam" id="PF08450"/>
    </source>
</evidence>
<dbReference type="EMBL" id="AUPC02000056">
    <property type="protein sequence ID" value="POG75885.1"/>
    <property type="molecule type" value="Genomic_DNA"/>
</dbReference>
<organism evidence="3 4">
    <name type="scientific">Rhizophagus irregularis (strain DAOM 181602 / DAOM 197198 / MUCL 43194)</name>
    <name type="common">Arbuscular mycorrhizal fungus</name>
    <name type="synonym">Glomus intraradices</name>
    <dbReference type="NCBI Taxonomy" id="747089"/>
    <lineage>
        <taxon>Eukaryota</taxon>
        <taxon>Fungi</taxon>
        <taxon>Fungi incertae sedis</taxon>
        <taxon>Mucoromycota</taxon>
        <taxon>Glomeromycotina</taxon>
        <taxon>Glomeromycetes</taxon>
        <taxon>Glomerales</taxon>
        <taxon>Glomeraceae</taxon>
        <taxon>Rhizophagus</taxon>
    </lineage>
</organism>
<keyword evidence="4" id="KW-1185">Reference proteome</keyword>
<keyword evidence="1" id="KW-0378">Hydrolase</keyword>
<sequence>MKFGRTNGIELSPDEKTLYLSEAFNIGFTPVSNKIWKFKVDHRTGMVSSQELFVDFAILDGTQSVDVDGMRTDIEGNLYVTRNGGQEVVVFSPNKVVLSRIKLNIKSAANLELAGDQGKTMFIVGKCLDDETKGCVDKFENNIPGKAFTLLNR</sequence>
<feature type="domain" description="SMP-30/Gluconolactonase/LRE-like region" evidence="2">
    <location>
        <begin position="5"/>
        <end position="124"/>
    </location>
</feature>
<accession>A0A2P4QE19</accession>
<proteinExistence type="predicted"/>
<dbReference type="PANTHER" id="PTHR47572:SF4">
    <property type="entry name" value="LACTONASE DRP35"/>
    <property type="match status" value="1"/>
</dbReference>
<evidence type="ECO:0000313" key="4">
    <source>
        <dbReference type="Proteomes" id="UP000018888"/>
    </source>
</evidence>
<dbReference type="AlphaFoldDB" id="A0A2P4QE19"/>
<dbReference type="GO" id="GO:0016787">
    <property type="term" value="F:hydrolase activity"/>
    <property type="evidence" value="ECO:0007669"/>
    <property type="project" value="UniProtKB-KW"/>
</dbReference>
<comment type="caution">
    <text evidence="3">The sequence shown here is derived from an EMBL/GenBank/DDBJ whole genome shotgun (WGS) entry which is preliminary data.</text>
</comment>
<evidence type="ECO:0000313" key="3">
    <source>
        <dbReference type="EMBL" id="POG75885.1"/>
    </source>
</evidence>
<name>A0A2P4QE19_RHIID</name>
<dbReference type="PANTHER" id="PTHR47572">
    <property type="entry name" value="LIPOPROTEIN-RELATED"/>
    <property type="match status" value="1"/>
</dbReference>